<dbReference type="Proteomes" id="UP001595191">
    <property type="component" value="Unassembled WGS sequence"/>
</dbReference>
<keyword evidence="2" id="KW-1185">Reference proteome</keyword>
<organism evidence="1 2">
    <name type="scientific">Meishania litoralis</name>
    <dbReference type="NCBI Taxonomy" id="3434685"/>
    <lineage>
        <taxon>Bacteria</taxon>
        <taxon>Pseudomonadati</taxon>
        <taxon>Bacteroidota</taxon>
        <taxon>Flavobacteriia</taxon>
        <taxon>Flavobacteriales</taxon>
        <taxon>Flavobacteriaceae</taxon>
        <taxon>Meishania</taxon>
    </lineage>
</organism>
<evidence type="ECO:0000313" key="1">
    <source>
        <dbReference type="EMBL" id="MFH6603247.1"/>
    </source>
</evidence>
<evidence type="ECO:0000313" key="2">
    <source>
        <dbReference type="Proteomes" id="UP001595191"/>
    </source>
</evidence>
<comment type="caution">
    <text evidence="1">The sequence shown here is derived from an EMBL/GenBank/DDBJ whole genome shotgun (WGS) entry which is preliminary data.</text>
</comment>
<dbReference type="EMBL" id="JBHFPV010000001">
    <property type="protein sequence ID" value="MFH6603247.1"/>
    <property type="molecule type" value="Genomic_DNA"/>
</dbReference>
<sequence length="197" mass="23049">MMEDELIKIWQSSPEVERIKFEKSRLMLDMDSSLKRIHRFTKYDILIGQIAAITVFLVFLLYIYFVPPVLAKIASFFIAILAVWHLTKLRKLKKGKPKETAANYLEYLKQNRHYLKTLIKITKTLVSGYALISMPGYFLFITGFYLDQIVDGSLFIKMVLIGAVGHIAAFIYTLYILKKIYRPRLQKIDELIKVMEE</sequence>
<proteinExistence type="predicted"/>
<accession>A0ACC7LI84</accession>
<name>A0ACC7LI84_9FLAO</name>
<protein>
    <submittedName>
        <fullName evidence="1">Uncharacterized protein</fullName>
    </submittedName>
</protein>
<gene>
    <name evidence="1" type="ORF">ACEZ3G_07160</name>
</gene>
<reference evidence="1" key="1">
    <citation type="submission" date="2024-09" db="EMBL/GenBank/DDBJ databases">
        <authorList>
            <person name="Liu J."/>
        </authorList>
    </citation>
    <scope>NUCLEOTIDE SEQUENCE</scope>
    <source>
        <strain evidence="1">NBU2967</strain>
    </source>
</reference>